<dbReference type="CDD" id="cd21109">
    <property type="entry name" value="SPASM"/>
    <property type="match status" value="1"/>
</dbReference>
<dbReference type="PROSITE" id="PS51918">
    <property type="entry name" value="RADICAL_SAM"/>
    <property type="match status" value="1"/>
</dbReference>
<evidence type="ECO:0000256" key="1">
    <source>
        <dbReference type="ARBA" id="ARBA00001966"/>
    </source>
</evidence>
<dbReference type="Pfam" id="PF04055">
    <property type="entry name" value="Radical_SAM"/>
    <property type="match status" value="1"/>
</dbReference>
<dbReference type="AlphaFoldDB" id="A0A1X7HF26"/>
<evidence type="ECO:0000256" key="5">
    <source>
        <dbReference type="ARBA" id="ARBA00023004"/>
    </source>
</evidence>
<keyword evidence="4" id="KW-0479">Metal-binding</keyword>
<dbReference type="InterPro" id="IPR034391">
    <property type="entry name" value="AdoMet-like_SPASM_containing"/>
</dbReference>
<evidence type="ECO:0000313" key="8">
    <source>
        <dbReference type="EMBL" id="SMF85067.1"/>
    </source>
</evidence>
<dbReference type="GO" id="GO:0046872">
    <property type="term" value="F:metal ion binding"/>
    <property type="evidence" value="ECO:0007669"/>
    <property type="project" value="UniProtKB-KW"/>
</dbReference>
<dbReference type="Proteomes" id="UP000192940">
    <property type="component" value="Chromosome I"/>
</dbReference>
<keyword evidence="3" id="KW-0949">S-adenosyl-L-methionine</keyword>
<keyword evidence="2" id="KW-0004">4Fe-4S</keyword>
<dbReference type="SFLD" id="SFLDS00029">
    <property type="entry name" value="Radical_SAM"/>
    <property type="match status" value="2"/>
</dbReference>
<evidence type="ECO:0000259" key="7">
    <source>
        <dbReference type="PROSITE" id="PS51918"/>
    </source>
</evidence>
<dbReference type="CDD" id="cd01335">
    <property type="entry name" value="Radical_SAM"/>
    <property type="match status" value="1"/>
</dbReference>
<dbReference type="Gene3D" id="3.20.20.70">
    <property type="entry name" value="Aldolase class I"/>
    <property type="match status" value="1"/>
</dbReference>
<reference evidence="8 9" key="1">
    <citation type="submission" date="2017-04" db="EMBL/GenBank/DDBJ databases">
        <authorList>
            <person name="Afonso C.L."/>
            <person name="Miller P.J."/>
            <person name="Scott M.A."/>
            <person name="Spackman E."/>
            <person name="Goraichik I."/>
            <person name="Dimitrov K.M."/>
            <person name="Suarez D.L."/>
            <person name="Swayne D.E."/>
        </authorList>
    </citation>
    <scope>NUCLEOTIDE SEQUENCE [LARGE SCALE GENOMIC DNA]</scope>
    <source>
        <strain evidence="8 9">N3/975</strain>
    </source>
</reference>
<organism evidence="8 9">
    <name type="scientific">Paenibacillus uliginis N3/975</name>
    <dbReference type="NCBI Taxonomy" id="1313296"/>
    <lineage>
        <taxon>Bacteria</taxon>
        <taxon>Bacillati</taxon>
        <taxon>Bacillota</taxon>
        <taxon>Bacilli</taxon>
        <taxon>Bacillales</taxon>
        <taxon>Paenibacillaceae</taxon>
        <taxon>Paenibacillus</taxon>
    </lineage>
</organism>
<dbReference type="PANTHER" id="PTHR11228:SF7">
    <property type="entry name" value="PQQA PEPTIDE CYCLASE"/>
    <property type="match status" value="1"/>
</dbReference>
<dbReference type="InterPro" id="IPR013785">
    <property type="entry name" value="Aldolase_TIM"/>
</dbReference>
<sequence length="380" mass="44352">MLTKAGRLGGVALEEHVHNLVPEIKQLTLFPSELCNYRCNFCHIWGETGWALKEPQRAIREQLDIDVLKRFLDDVTAVNKNLGVIITGGEPMLYKHFTELVEHLRKRKANIYLLTNGSLIKNRVEFIMENIVAMNISIDGPEEFHDAIRGKGSFQKICENIDALIEEKRRRKKMFPFINITMVLSPSNYLSIKQFMSALRERFKDAEIMLHDPRNPWSKRRDLSVNLAPLLFTTPERGRAYATQMKHDLDCDVSPAWQGFVEESIPMDTQLLKKELEELWADEGIDSSHYIDIHDYYTDIENVFGRSKCVAPWHEMIIRRTGDVYPCVDLPDFKYGNIYENTFAEMWEGERATKFRDYMKTSNLMMCNRCTRMFADPESY</sequence>
<feature type="domain" description="Radical SAM core" evidence="7">
    <location>
        <begin position="21"/>
        <end position="266"/>
    </location>
</feature>
<dbReference type="STRING" id="1313296.SAMN05661091_2858"/>
<dbReference type="InterPro" id="IPR050377">
    <property type="entry name" value="Radical_SAM_PqqE_MftC-like"/>
</dbReference>
<evidence type="ECO:0000256" key="6">
    <source>
        <dbReference type="ARBA" id="ARBA00023014"/>
    </source>
</evidence>
<keyword evidence="6" id="KW-0411">Iron-sulfur</keyword>
<dbReference type="InterPro" id="IPR058240">
    <property type="entry name" value="rSAM_sf"/>
</dbReference>
<comment type="cofactor">
    <cofactor evidence="1">
        <name>[4Fe-4S] cluster</name>
        <dbReference type="ChEBI" id="CHEBI:49883"/>
    </cofactor>
</comment>
<evidence type="ECO:0000256" key="2">
    <source>
        <dbReference type="ARBA" id="ARBA00022485"/>
    </source>
</evidence>
<dbReference type="SFLD" id="SFLDG01387">
    <property type="entry name" value="BtrN-like_SPASM_domain_contain"/>
    <property type="match status" value="1"/>
</dbReference>
<evidence type="ECO:0000256" key="3">
    <source>
        <dbReference type="ARBA" id="ARBA00022691"/>
    </source>
</evidence>
<evidence type="ECO:0000256" key="4">
    <source>
        <dbReference type="ARBA" id="ARBA00022723"/>
    </source>
</evidence>
<dbReference type="SUPFAM" id="SSF102114">
    <property type="entry name" value="Radical SAM enzymes"/>
    <property type="match status" value="1"/>
</dbReference>
<name>A0A1X7HF26_9BACL</name>
<dbReference type="EMBL" id="LT840184">
    <property type="protein sequence ID" value="SMF85067.1"/>
    <property type="molecule type" value="Genomic_DNA"/>
</dbReference>
<dbReference type="NCBIfam" id="TIGR04085">
    <property type="entry name" value="rSAM_more_4Fe4S"/>
    <property type="match status" value="1"/>
</dbReference>
<dbReference type="InterPro" id="IPR023885">
    <property type="entry name" value="4Fe4S-binding_SPASM_dom"/>
</dbReference>
<dbReference type="SFLD" id="SFLDG01386">
    <property type="entry name" value="main_SPASM_domain-containing"/>
    <property type="match status" value="1"/>
</dbReference>
<keyword evidence="9" id="KW-1185">Reference proteome</keyword>
<dbReference type="Pfam" id="PF13186">
    <property type="entry name" value="SPASM"/>
    <property type="match status" value="1"/>
</dbReference>
<evidence type="ECO:0000313" key="9">
    <source>
        <dbReference type="Proteomes" id="UP000192940"/>
    </source>
</evidence>
<dbReference type="GO" id="GO:0003824">
    <property type="term" value="F:catalytic activity"/>
    <property type="evidence" value="ECO:0007669"/>
    <property type="project" value="InterPro"/>
</dbReference>
<proteinExistence type="predicted"/>
<dbReference type="RefSeq" id="WP_208919798.1">
    <property type="nucleotide sequence ID" value="NZ_LT840184.1"/>
</dbReference>
<protein>
    <submittedName>
        <fullName evidence="8">Radical SAM additional 4Fe4S-binding SPASM domain-containing protein</fullName>
    </submittedName>
</protein>
<keyword evidence="5" id="KW-0408">Iron</keyword>
<dbReference type="GO" id="GO:0051536">
    <property type="term" value="F:iron-sulfur cluster binding"/>
    <property type="evidence" value="ECO:0007669"/>
    <property type="project" value="UniProtKB-KW"/>
</dbReference>
<dbReference type="PANTHER" id="PTHR11228">
    <property type="entry name" value="RADICAL SAM DOMAIN PROTEIN"/>
    <property type="match status" value="1"/>
</dbReference>
<gene>
    <name evidence="8" type="ORF">SAMN05661091_2858</name>
</gene>
<accession>A0A1X7HF26</accession>
<dbReference type="InterPro" id="IPR007197">
    <property type="entry name" value="rSAM"/>
</dbReference>
<dbReference type="SFLD" id="SFLDG01067">
    <property type="entry name" value="SPASM/twitch_domain_containing"/>
    <property type="match status" value="2"/>
</dbReference>